<dbReference type="AlphaFoldDB" id="A0A8W8K764"/>
<keyword evidence="2" id="KW-0964">Secreted</keyword>
<dbReference type="Proteomes" id="UP000005408">
    <property type="component" value="Unassembled WGS sequence"/>
</dbReference>
<feature type="signal peptide" evidence="4">
    <location>
        <begin position="1"/>
        <end position="18"/>
    </location>
</feature>
<dbReference type="InterPro" id="IPR050822">
    <property type="entry name" value="Cerebellin_Synaptic_Org"/>
</dbReference>
<organism evidence="6 7">
    <name type="scientific">Magallana gigas</name>
    <name type="common">Pacific oyster</name>
    <name type="synonym">Crassostrea gigas</name>
    <dbReference type="NCBI Taxonomy" id="29159"/>
    <lineage>
        <taxon>Eukaryota</taxon>
        <taxon>Metazoa</taxon>
        <taxon>Spiralia</taxon>
        <taxon>Lophotrochozoa</taxon>
        <taxon>Mollusca</taxon>
        <taxon>Bivalvia</taxon>
        <taxon>Autobranchia</taxon>
        <taxon>Pteriomorphia</taxon>
        <taxon>Ostreida</taxon>
        <taxon>Ostreoidea</taxon>
        <taxon>Ostreidae</taxon>
        <taxon>Magallana</taxon>
    </lineage>
</organism>
<sequence length="287" mass="32410">MKNLYLYLMLHVVVFVACQEDVDFQFNKSELSVLDNYVKKQVEKEVKAQMEELKYVQKLQDEIINTLKSQIRSERQYREELATRLKVLEGQRHCSQHSGAKTVEKDSERKETVLGESTKDNALVTSENNTHQTREVNGKSSSIKRLLIGQDTNAHNQVAFYAYMSHDLAAPSPGHVLVFDVVKTNVGSGYNHHDGVFTAPSQGPYVFSWTVVSWYRSYVYSELMVNSSTFGRILTNSQDIDDEHIGSGVVVVVLNPGDVVYIRVVSSVGTLASRSNIYTSFSGWKLN</sequence>
<dbReference type="PROSITE" id="PS51257">
    <property type="entry name" value="PROKAR_LIPOPROTEIN"/>
    <property type="match status" value="1"/>
</dbReference>
<evidence type="ECO:0000256" key="4">
    <source>
        <dbReference type="SAM" id="SignalP"/>
    </source>
</evidence>
<dbReference type="InterPro" id="IPR008983">
    <property type="entry name" value="Tumour_necrosis_fac-like_dom"/>
</dbReference>
<dbReference type="PANTHER" id="PTHR22923:SF116">
    <property type="entry name" value="C1Q DOMAIN-CONTAINING PROTEIN"/>
    <property type="match status" value="1"/>
</dbReference>
<feature type="domain" description="C1q" evidence="5">
    <location>
        <begin position="153"/>
        <end position="287"/>
    </location>
</feature>
<evidence type="ECO:0000313" key="7">
    <source>
        <dbReference type="Proteomes" id="UP000005408"/>
    </source>
</evidence>
<comment type="subcellular location">
    <subcellularLocation>
        <location evidence="1">Secreted</location>
    </subcellularLocation>
</comment>
<dbReference type="GO" id="GO:0005576">
    <property type="term" value="C:extracellular region"/>
    <property type="evidence" value="ECO:0007669"/>
    <property type="project" value="UniProtKB-SubCell"/>
</dbReference>
<protein>
    <recommendedName>
        <fullName evidence="5">C1q domain-containing protein</fullName>
    </recommendedName>
</protein>
<dbReference type="OrthoDB" id="6151356at2759"/>
<dbReference type="PANTHER" id="PTHR22923">
    <property type="entry name" value="CEREBELLIN-RELATED"/>
    <property type="match status" value="1"/>
</dbReference>
<name>A0A8W8K764_MAGGI</name>
<reference evidence="6" key="1">
    <citation type="submission" date="2022-08" db="UniProtKB">
        <authorList>
            <consortium name="EnsemblMetazoa"/>
        </authorList>
    </citation>
    <scope>IDENTIFICATION</scope>
    <source>
        <strain evidence="6">05x7-T-G4-1.051#20</strain>
    </source>
</reference>
<evidence type="ECO:0000256" key="1">
    <source>
        <dbReference type="ARBA" id="ARBA00004613"/>
    </source>
</evidence>
<evidence type="ECO:0000256" key="2">
    <source>
        <dbReference type="ARBA" id="ARBA00022525"/>
    </source>
</evidence>
<dbReference type="PROSITE" id="PS50871">
    <property type="entry name" value="C1Q"/>
    <property type="match status" value="1"/>
</dbReference>
<dbReference type="SMART" id="SM00110">
    <property type="entry name" value="C1Q"/>
    <property type="match status" value="1"/>
</dbReference>
<evidence type="ECO:0000256" key="3">
    <source>
        <dbReference type="ARBA" id="ARBA00022729"/>
    </source>
</evidence>
<evidence type="ECO:0000313" key="6">
    <source>
        <dbReference type="EnsemblMetazoa" id="G2274.1:cds"/>
    </source>
</evidence>
<feature type="chain" id="PRO_5036475919" description="C1q domain-containing protein" evidence="4">
    <location>
        <begin position="19"/>
        <end position="287"/>
    </location>
</feature>
<dbReference type="Gene3D" id="2.60.120.40">
    <property type="match status" value="1"/>
</dbReference>
<dbReference type="PRINTS" id="PR00007">
    <property type="entry name" value="COMPLEMNTC1Q"/>
</dbReference>
<keyword evidence="3 4" id="KW-0732">Signal</keyword>
<dbReference type="Pfam" id="PF00386">
    <property type="entry name" value="C1q"/>
    <property type="match status" value="1"/>
</dbReference>
<dbReference type="SUPFAM" id="SSF49842">
    <property type="entry name" value="TNF-like"/>
    <property type="match status" value="1"/>
</dbReference>
<evidence type="ECO:0000259" key="5">
    <source>
        <dbReference type="PROSITE" id="PS50871"/>
    </source>
</evidence>
<dbReference type="OMA" id="VAFHYEL"/>
<proteinExistence type="predicted"/>
<dbReference type="EnsemblMetazoa" id="G2274.1">
    <property type="protein sequence ID" value="G2274.1:cds"/>
    <property type="gene ID" value="G2274"/>
</dbReference>
<keyword evidence="7" id="KW-1185">Reference proteome</keyword>
<accession>A0A8W8K764</accession>
<dbReference type="InterPro" id="IPR001073">
    <property type="entry name" value="C1q_dom"/>
</dbReference>